<dbReference type="OrthoDB" id="4418812at2759"/>
<dbReference type="RefSeq" id="XP_005845145.1">
    <property type="nucleotide sequence ID" value="XM_005845083.1"/>
</dbReference>
<evidence type="ECO:0000256" key="5">
    <source>
        <dbReference type="ARBA" id="ARBA00012096"/>
    </source>
</evidence>
<dbReference type="EC" id="4.3.1.19" evidence="5"/>
<dbReference type="AlphaFoldDB" id="E1ZM35"/>
<feature type="region of interest" description="Disordered" evidence="11">
    <location>
        <begin position="1"/>
        <end position="54"/>
    </location>
</feature>
<dbReference type="CDD" id="cd01562">
    <property type="entry name" value="Thr-dehyd"/>
    <property type="match status" value="1"/>
</dbReference>
<dbReference type="UniPathway" id="UPA00047">
    <property type="reaction ID" value="UER00054"/>
</dbReference>
<dbReference type="SUPFAM" id="SSF55021">
    <property type="entry name" value="ACT-like"/>
    <property type="match status" value="2"/>
</dbReference>
<dbReference type="GO" id="GO:0009097">
    <property type="term" value="P:isoleucine biosynthetic process"/>
    <property type="evidence" value="ECO:0007669"/>
    <property type="project" value="UniProtKB-UniPathway"/>
</dbReference>
<dbReference type="InParanoid" id="E1ZM35"/>
<evidence type="ECO:0000256" key="8">
    <source>
        <dbReference type="ARBA" id="ARBA00022898"/>
    </source>
</evidence>
<organism evidence="14">
    <name type="scientific">Chlorella variabilis</name>
    <name type="common">Green alga</name>
    <dbReference type="NCBI Taxonomy" id="554065"/>
    <lineage>
        <taxon>Eukaryota</taxon>
        <taxon>Viridiplantae</taxon>
        <taxon>Chlorophyta</taxon>
        <taxon>core chlorophytes</taxon>
        <taxon>Trebouxiophyceae</taxon>
        <taxon>Chlorellales</taxon>
        <taxon>Chlorellaceae</taxon>
        <taxon>Chlorella clade</taxon>
        <taxon>Chlorella</taxon>
    </lineage>
</organism>
<dbReference type="Proteomes" id="UP000008141">
    <property type="component" value="Unassembled WGS sequence"/>
</dbReference>
<keyword evidence="6" id="KW-0028">Amino-acid biosynthesis</keyword>
<reference evidence="13 14" key="1">
    <citation type="journal article" date="2010" name="Plant Cell">
        <title>The Chlorella variabilis NC64A genome reveals adaptation to photosymbiosis, coevolution with viruses, and cryptic sex.</title>
        <authorList>
            <person name="Blanc G."/>
            <person name="Duncan G."/>
            <person name="Agarkova I."/>
            <person name="Borodovsky M."/>
            <person name="Gurnon J."/>
            <person name="Kuo A."/>
            <person name="Lindquist E."/>
            <person name="Lucas S."/>
            <person name="Pangilinan J."/>
            <person name="Polle J."/>
            <person name="Salamov A."/>
            <person name="Terry A."/>
            <person name="Yamada T."/>
            <person name="Dunigan D.D."/>
            <person name="Grigoriev I.V."/>
            <person name="Claverie J.M."/>
            <person name="Van Etten J.L."/>
        </authorList>
    </citation>
    <scope>NUCLEOTIDE SEQUENCE [LARGE SCALE GENOMIC DNA]</scope>
    <source>
        <strain evidence="13 14">NC64A</strain>
    </source>
</reference>
<keyword evidence="9" id="KW-0456">Lyase</keyword>
<evidence type="ECO:0000313" key="13">
    <source>
        <dbReference type="EMBL" id="EFN53043.1"/>
    </source>
</evidence>
<proteinExistence type="inferred from homology"/>
<dbReference type="Gene3D" id="3.40.50.1100">
    <property type="match status" value="3"/>
</dbReference>
<dbReference type="FunFam" id="3.40.50.1100:FF:000005">
    <property type="entry name" value="Threonine dehydratase catabolic"/>
    <property type="match status" value="1"/>
</dbReference>
<dbReference type="GeneID" id="17352426"/>
<sequence length="573" mass="61008">MALTVGPRQRAVQDAAGAGSSSRYTRHFTCPLPNQVHRSTSSPLGESPGAQRRLGGSRLHAAVVGDGLTEAQRQQQGGNGNGAGAAAAAAAAAATLDPQQQQQQQQRQPLVRDPEEFQLQPGELSYIARGKPLSNVDVFRCAACSRPECQTAAGCAGMQWRHTAGGYLREVLTAKVYDVAVETPLEAAEKLSEACGNTILLKREDLQPVKSFKLRGAYNKMAQLTEEQLAKGVICSSAGNHAQGVALAAKQLGCHAVICMPTTTPDIKVKAVRALGGAVDLCGESYQEAQAHAQARAAAEGIVFIAPYDDPYTIAGQGTIGNEILRWVGANAMAQSLAAGERVTLSKVDAFADGVAVKYVGAETFRLCRDLVDGVVLVDNAATSAAIKLADVGGKREAMLAVSIPERPGSFADFVETAIDGTDIPITEFKYRYEEDKDAHVLFSVGVAPDSPECLALVGRLVGRGYPTIDVSEIEMAQVHLRHLVGGRARGPDGELLHERVCQVDFPERPGALRRFLSGLSARWNITLFHYRRTGNQASGVLLGIQVPPEEDAEFQAAELSGKAREVFKMFIS</sequence>
<keyword evidence="8" id="KW-0663">Pyridoxal phosphate</keyword>
<dbReference type="PANTHER" id="PTHR48078">
    <property type="entry name" value="THREONINE DEHYDRATASE, MITOCHONDRIAL-RELATED"/>
    <property type="match status" value="1"/>
</dbReference>
<feature type="region of interest" description="Disordered" evidence="11">
    <location>
        <begin position="72"/>
        <end position="113"/>
    </location>
</feature>
<dbReference type="InterPro" id="IPR050147">
    <property type="entry name" value="Ser/Thr_Dehydratase"/>
</dbReference>
<dbReference type="SUPFAM" id="SSF53686">
    <property type="entry name" value="Tryptophan synthase beta subunit-like PLP-dependent enzymes"/>
    <property type="match status" value="1"/>
</dbReference>
<keyword evidence="10" id="KW-0100">Branched-chain amino acid biosynthesis</keyword>
<dbReference type="InterPro" id="IPR045865">
    <property type="entry name" value="ACT-like_dom_sf"/>
</dbReference>
<evidence type="ECO:0000256" key="3">
    <source>
        <dbReference type="ARBA" id="ARBA00004810"/>
    </source>
</evidence>
<dbReference type="Pfam" id="PF00291">
    <property type="entry name" value="PALP"/>
    <property type="match status" value="1"/>
</dbReference>
<dbReference type="CDD" id="cd04907">
    <property type="entry name" value="ACT_ThrD-I_2"/>
    <property type="match status" value="1"/>
</dbReference>
<comment type="catalytic activity">
    <reaction evidence="1">
        <text>L-threonine = 2-oxobutanoate + NH4(+)</text>
        <dbReference type="Rhea" id="RHEA:22108"/>
        <dbReference type="ChEBI" id="CHEBI:16763"/>
        <dbReference type="ChEBI" id="CHEBI:28938"/>
        <dbReference type="ChEBI" id="CHEBI:57926"/>
        <dbReference type="EC" id="4.3.1.19"/>
    </reaction>
</comment>
<keyword evidence="14" id="KW-1185">Reference proteome</keyword>
<dbReference type="InterPro" id="IPR001721">
    <property type="entry name" value="TD_ACT-like"/>
</dbReference>
<accession>E1ZM35</accession>
<comment type="similarity">
    <text evidence="4">Belongs to the serine/threonine dehydratase family.</text>
</comment>
<feature type="domain" description="ACT-like" evidence="12">
    <location>
        <begin position="398"/>
        <end position="473"/>
    </location>
</feature>
<feature type="compositionally biased region" description="Low complexity" evidence="11">
    <location>
        <begin position="84"/>
        <end position="109"/>
    </location>
</feature>
<gene>
    <name evidence="13" type="ORF">CHLNCDRAFT_137280</name>
</gene>
<evidence type="ECO:0000256" key="7">
    <source>
        <dbReference type="ARBA" id="ARBA00022624"/>
    </source>
</evidence>
<evidence type="ECO:0000256" key="1">
    <source>
        <dbReference type="ARBA" id="ARBA00001274"/>
    </source>
</evidence>
<evidence type="ECO:0000256" key="9">
    <source>
        <dbReference type="ARBA" id="ARBA00023239"/>
    </source>
</evidence>
<dbReference type="InterPro" id="IPR001926">
    <property type="entry name" value="TrpB-like_PALP"/>
</dbReference>
<evidence type="ECO:0000256" key="6">
    <source>
        <dbReference type="ARBA" id="ARBA00022605"/>
    </source>
</evidence>
<dbReference type="OMA" id="QLHTINY"/>
<evidence type="ECO:0000259" key="12">
    <source>
        <dbReference type="PROSITE" id="PS51672"/>
    </source>
</evidence>
<evidence type="ECO:0000256" key="10">
    <source>
        <dbReference type="ARBA" id="ARBA00023304"/>
    </source>
</evidence>
<dbReference type="InterPro" id="IPR036052">
    <property type="entry name" value="TrpB-like_PALP_sf"/>
</dbReference>
<evidence type="ECO:0000256" key="2">
    <source>
        <dbReference type="ARBA" id="ARBA00001933"/>
    </source>
</evidence>
<dbReference type="Pfam" id="PF00585">
    <property type="entry name" value="Thr_dehydrat_C"/>
    <property type="match status" value="2"/>
</dbReference>
<dbReference type="eggNOG" id="KOG1250">
    <property type="taxonomic scope" value="Eukaryota"/>
</dbReference>
<dbReference type="GO" id="GO:0006567">
    <property type="term" value="P:L-threonine catabolic process"/>
    <property type="evidence" value="ECO:0007669"/>
    <property type="project" value="TreeGrafter"/>
</dbReference>
<feature type="domain" description="ACT-like" evidence="12">
    <location>
        <begin position="500"/>
        <end position="572"/>
    </location>
</feature>
<dbReference type="KEGG" id="cvr:CHLNCDRAFT_137280"/>
<dbReference type="EMBL" id="GL433853">
    <property type="protein sequence ID" value="EFN53043.1"/>
    <property type="molecule type" value="Genomic_DNA"/>
</dbReference>
<keyword evidence="7" id="KW-0412">Isoleucine biosynthesis</keyword>
<comment type="cofactor">
    <cofactor evidence="2">
        <name>pyridoxal 5'-phosphate</name>
        <dbReference type="ChEBI" id="CHEBI:597326"/>
    </cofactor>
</comment>
<protein>
    <recommendedName>
        <fullName evidence="5">threonine ammonia-lyase</fullName>
        <ecNumber evidence="5">4.3.1.19</ecNumber>
    </recommendedName>
</protein>
<dbReference type="GO" id="GO:0004794">
    <property type="term" value="F:threonine deaminase activity"/>
    <property type="evidence" value="ECO:0007669"/>
    <property type="project" value="UniProtKB-EC"/>
</dbReference>
<name>E1ZM35_CHLVA</name>
<dbReference type="Gene3D" id="3.40.1020.10">
    <property type="entry name" value="Biosynthetic Threonine Deaminase, Domain 3"/>
    <property type="match status" value="1"/>
</dbReference>
<dbReference type="PROSITE" id="PS51672">
    <property type="entry name" value="ACT_LIKE"/>
    <property type="match status" value="2"/>
</dbReference>
<evidence type="ECO:0000256" key="4">
    <source>
        <dbReference type="ARBA" id="ARBA00010869"/>
    </source>
</evidence>
<dbReference type="InterPro" id="IPR038110">
    <property type="entry name" value="TD_ACT-like_sf"/>
</dbReference>
<evidence type="ECO:0000256" key="11">
    <source>
        <dbReference type="SAM" id="MobiDB-lite"/>
    </source>
</evidence>
<comment type="pathway">
    <text evidence="3">Amino-acid biosynthesis; L-isoleucine biosynthesis; 2-oxobutanoate from L-threonine: step 1/1.</text>
</comment>
<evidence type="ECO:0000313" key="14">
    <source>
        <dbReference type="Proteomes" id="UP000008141"/>
    </source>
</evidence>
<dbReference type="PANTHER" id="PTHR48078:SF11">
    <property type="entry name" value="THREONINE DEHYDRATASE, MITOCHONDRIAL"/>
    <property type="match status" value="1"/>
</dbReference>
<dbReference type="STRING" id="554065.E1ZM35"/>
<dbReference type="GO" id="GO:0003941">
    <property type="term" value="F:L-serine ammonia-lyase activity"/>
    <property type="evidence" value="ECO:0007669"/>
    <property type="project" value="UniProtKB-ARBA"/>
</dbReference>
<dbReference type="GO" id="GO:0006565">
    <property type="term" value="P:L-serine catabolic process"/>
    <property type="evidence" value="ECO:0007669"/>
    <property type="project" value="TreeGrafter"/>
</dbReference>